<gene>
    <name evidence="1" type="ORF">AWN73_10790</name>
</gene>
<comment type="caution">
    <text evidence="1">The sequence shown here is derived from an EMBL/GenBank/DDBJ whole genome shotgun (WGS) entry which is preliminary data.</text>
</comment>
<accession>A0A0A6PWW5</accession>
<dbReference type="AlphaFoldDB" id="A0A0A6PWW5"/>
<dbReference type="Pfam" id="PF05225">
    <property type="entry name" value="HTH_psq"/>
    <property type="match status" value="1"/>
</dbReference>
<dbReference type="Proteomes" id="UP000238081">
    <property type="component" value="Unassembled WGS sequence"/>
</dbReference>
<proteinExistence type="predicted"/>
<evidence type="ECO:0000313" key="2">
    <source>
        <dbReference type="Proteomes" id="UP000238081"/>
    </source>
</evidence>
<organism evidence="1 2">
    <name type="scientific">Clostridium butyricum</name>
    <dbReference type="NCBI Taxonomy" id="1492"/>
    <lineage>
        <taxon>Bacteria</taxon>
        <taxon>Bacillati</taxon>
        <taxon>Bacillota</taxon>
        <taxon>Clostridia</taxon>
        <taxon>Eubacteriales</taxon>
        <taxon>Clostridiaceae</taxon>
        <taxon>Clostridium</taxon>
    </lineage>
</organism>
<protein>
    <submittedName>
        <fullName evidence="1">Uncharacterized protein</fullName>
    </submittedName>
</protein>
<evidence type="ECO:0000313" key="1">
    <source>
        <dbReference type="EMBL" id="PPV16029.1"/>
    </source>
</evidence>
<reference evidence="1 2" key="1">
    <citation type="submission" date="2016-01" db="EMBL/GenBank/DDBJ databases">
        <title>Characterization of the Clostridium difficile lineages that are prevalent in Hong Kong and China.</title>
        <authorList>
            <person name="Kwok J.S.-L."/>
            <person name="Lam W.-Y."/>
            <person name="Ip M."/>
            <person name="Chan T.-F."/>
            <person name="Hawkey P.M."/>
            <person name="Tsui S.K.-W."/>
        </authorList>
    </citation>
    <scope>NUCLEOTIDE SEQUENCE [LARGE SCALE GENOMIC DNA]</scope>
    <source>
        <strain evidence="1 2">300064</strain>
    </source>
</reference>
<dbReference type="RefSeq" id="WP_002581200.1">
    <property type="nucleotide sequence ID" value="NZ_CACRTU010000047.1"/>
</dbReference>
<dbReference type="GO" id="GO:0003677">
    <property type="term" value="F:DNA binding"/>
    <property type="evidence" value="ECO:0007669"/>
    <property type="project" value="InterPro"/>
</dbReference>
<dbReference type="EMBL" id="LRDH01000095">
    <property type="protein sequence ID" value="PPV16029.1"/>
    <property type="molecule type" value="Genomic_DNA"/>
</dbReference>
<dbReference type="InterPro" id="IPR007889">
    <property type="entry name" value="HTH_Psq"/>
</dbReference>
<name>A0A0A6PWW5_CLOBU</name>
<dbReference type="Gene3D" id="1.10.10.60">
    <property type="entry name" value="Homeodomain-like"/>
    <property type="match status" value="1"/>
</dbReference>
<sequence>MVKAKDIISIKDNIMEYKAALDKETEFIEKLKIESKIREQQYRLMDVQSQLFNIEICLHKNAKLHKEIFIDKYINGLTVNQLSNKYNISRTTIYRLLSTAKTIFQK</sequence>